<protein>
    <recommendedName>
        <fullName evidence="3">Tetratricopeptide repeat protein</fullName>
    </recommendedName>
</protein>
<proteinExistence type="predicted"/>
<dbReference type="SUPFAM" id="SSF48452">
    <property type="entry name" value="TPR-like"/>
    <property type="match status" value="1"/>
</dbReference>
<dbReference type="AlphaFoldDB" id="A0A5S5BWM1"/>
<gene>
    <name evidence="1" type="ORF">BD809_11433</name>
</gene>
<dbReference type="OrthoDB" id="714416at2"/>
<dbReference type="InterPro" id="IPR011990">
    <property type="entry name" value="TPR-like_helical_dom_sf"/>
</dbReference>
<organism evidence="1 2">
    <name type="scientific">Aquimarina intermedia</name>
    <dbReference type="NCBI Taxonomy" id="350814"/>
    <lineage>
        <taxon>Bacteria</taxon>
        <taxon>Pseudomonadati</taxon>
        <taxon>Bacteroidota</taxon>
        <taxon>Flavobacteriia</taxon>
        <taxon>Flavobacteriales</taxon>
        <taxon>Flavobacteriaceae</taxon>
        <taxon>Aquimarina</taxon>
    </lineage>
</organism>
<name>A0A5S5BWM1_9FLAO</name>
<dbReference type="EMBL" id="VNHU01000014">
    <property type="protein sequence ID" value="TYP70023.1"/>
    <property type="molecule type" value="Genomic_DNA"/>
</dbReference>
<dbReference type="RefSeq" id="WP_148783802.1">
    <property type="nucleotide sequence ID" value="NZ_VNHU01000014.1"/>
</dbReference>
<accession>A0A5S5BWM1</accession>
<evidence type="ECO:0000313" key="1">
    <source>
        <dbReference type="EMBL" id="TYP70023.1"/>
    </source>
</evidence>
<reference evidence="1 2" key="1">
    <citation type="submission" date="2019-07" db="EMBL/GenBank/DDBJ databases">
        <title>Genomic Encyclopedia of Archaeal and Bacterial Type Strains, Phase II (KMG-II): from individual species to whole genera.</title>
        <authorList>
            <person name="Goeker M."/>
        </authorList>
    </citation>
    <scope>NUCLEOTIDE SEQUENCE [LARGE SCALE GENOMIC DNA]</scope>
    <source>
        <strain evidence="1 2">DSM 17527</strain>
    </source>
</reference>
<sequence>MTNDQKDPLFVLVKSLSKSEKRQFKVYVGRLGGNTDAKFLALFNHLDKSASLDEQEIIKKGIVTKLQLSNLKAHLYKQILVSMRLSPVHQNVRSQIREQMDFATILYHKGLYKQSLKILEKAKNLAIENDENTSAYEIVELEKIIETQYITRSIHTRADELTIQAKELSMKNVLTSKLSNLSLQLYGIMLKTGYVKNDTEHKIITEYFHDKLPTYDWSLLGFREKLWLYKAHLWYSFIIQDFISCYKYSKKWVDLFYEYPKMITLNPVFYMRGNHYLLESLYLIKDQSQLKSTLDTFEQTITSKTFPVDDNIEMLSFQFMYNNRLNVHFLEGTFVEGEGLVQPILKGIKTYGDRMDDHHIMVFYYKIGCLYFGMDNYRKCIEYLSKIINNKSLRMREDLMCFARVLSLVAHYEAGMDYHLESQLRETYKFLIKMDDLHEVQKAMIRFLKNLGDIFPHQIKDEFKKLHKTLKQYENHPYEKRAFLYLDILSWLESNIEGKPVAQIIQEKSKVLIR</sequence>
<evidence type="ECO:0000313" key="2">
    <source>
        <dbReference type="Proteomes" id="UP000324376"/>
    </source>
</evidence>
<comment type="caution">
    <text evidence="1">The sequence shown here is derived from an EMBL/GenBank/DDBJ whole genome shotgun (WGS) entry which is preliminary data.</text>
</comment>
<dbReference type="Proteomes" id="UP000324376">
    <property type="component" value="Unassembled WGS sequence"/>
</dbReference>
<keyword evidence="2" id="KW-1185">Reference proteome</keyword>
<evidence type="ECO:0008006" key="3">
    <source>
        <dbReference type="Google" id="ProtNLM"/>
    </source>
</evidence>